<evidence type="ECO:0000256" key="3">
    <source>
        <dbReference type="ARBA" id="ARBA00023163"/>
    </source>
</evidence>
<dbReference type="EMBL" id="JASJQH010007094">
    <property type="protein sequence ID" value="KAK9718465.1"/>
    <property type="molecule type" value="Genomic_DNA"/>
</dbReference>
<organism evidence="7 8">
    <name type="scientific">Basidiobolus ranarum</name>
    <dbReference type="NCBI Taxonomy" id="34480"/>
    <lineage>
        <taxon>Eukaryota</taxon>
        <taxon>Fungi</taxon>
        <taxon>Fungi incertae sedis</taxon>
        <taxon>Zoopagomycota</taxon>
        <taxon>Entomophthoromycotina</taxon>
        <taxon>Basidiobolomycetes</taxon>
        <taxon>Basidiobolales</taxon>
        <taxon>Basidiobolaceae</taxon>
        <taxon>Basidiobolus</taxon>
    </lineage>
</organism>
<feature type="domain" description="Myb-like" evidence="5">
    <location>
        <begin position="157"/>
        <end position="200"/>
    </location>
</feature>
<evidence type="ECO:0000256" key="4">
    <source>
        <dbReference type="ARBA" id="ARBA00023242"/>
    </source>
</evidence>
<accession>A0ABR2W3Y3</accession>
<keyword evidence="3" id="KW-0804">Transcription</keyword>
<reference evidence="7 8" key="1">
    <citation type="submission" date="2023-04" db="EMBL/GenBank/DDBJ databases">
        <title>Genome of Basidiobolus ranarum AG-B5.</title>
        <authorList>
            <person name="Stajich J.E."/>
            <person name="Carter-House D."/>
            <person name="Gryganskyi A."/>
        </authorList>
    </citation>
    <scope>NUCLEOTIDE SEQUENCE [LARGE SCALE GENOMIC DNA]</scope>
    <source>
        <strain evidence="7 8">AG-B5</strain>
    </source>
</reference>
<dbReference type="Gene3D" id="1.10.10.60">
    <property type="entry name" value="Homeodomain-like"/>
    <property type="match status" value="3"/>
</dbReference>
<proteinExistence type="predicted"/>
<keyword evidence="2" id="KW-0238">DNA-binding</keyword>
<dbReference type="PROSITE" id="PS50090">
    <property type="entry name" value="MYB_LIKE"/>
    <property type="match status" value="3"/>
</dbReference>
<dbReference type="InterPro" id="IPR017930">
    <property type="entry name" value="Myb_dom"/>
</dbReference>
<name>A0ABR2W3Y3_9FUNG</name>
<dbReference type="CDD" id="cd00167">
    <property type="entry name" value="SANT"/>
    <property type="match status" value="2"/>
</dbReference>
<evidence type="ECO:0000313" key="7">
    <source>
        <dbReference type="EMBL" id="KAK9718465.1"/>
    </source>
</evidence>
<dbReference type="InterPro" id="IPR009057">
    <property type="entry name" value="Homeodomain-like_sf"/>
</dbReference>
<evidence type="ECO:0000256" key="2">
    <source>
        <dbReference type="ARBA" id="ARBA00023125"/>
    </source>
</evidence>
<dbReference type="Pfam" id="PF13921">
    <property type="entry name" value="Myb_DNA-bind_6"/>
    <property type="match status" value="1"/>
</dbReference>
<dbReference type="SUPFAM" id="SSF46689">
    <property type="entry name" value="Homeodomain-like"/>
    <property type="match status" value="2"/>
</dbReference>
<dbReference type="Proteomes" id="UP001479436">
    <property type="component" value="Unassembled WGS sequence"/>
</dbReference>
<feature type="domain" description="Myb-like" evidence="5">
    <location>
        <begin position="27"/>
        <end position="69"/>
    </location>
</feature>
<dbReference type="PROSITE" id="PS51294">
    <property type="entry name" value="HTH_MYB"/>
    <property type="match status" value="2"/>
</dbReference>
<feature type="domain" description="HTH myb-type" evidence="6">
    <location>
        <begin position="157"/>
        <end position="204"/>
    </location>
</feature>
<evidence type="ECO:0000313" key="8">
    <source>
        <dbReference type="Proteomes" id="UP001479436"/>
    </source>
</evidence>
<evidence type="ECO:0000259" key="6">
    <source>
        <dbReference type="PROSITE" id="PS51294"/>
    </source>
</evidence>
<dbReference type="InterPro" id="IPR051575">
    <property type="entry name" value="Myb-like_DNA-bd"/>
</dbReference>
<feature type="domain" description="Myb-like" evidence="5">
    <location>
        <begin position="106"/>
        <end position="150"/>
    </location>
</feature>
<dbReference type="PANTHER" id="PTHR46621">
    <property type="entry name" value="SNRNA-ACTIVATING PROTEIN COMPLEX SUBUNIT 4"/>
    <property type="match status" value="1"/>
</dbReference>
<keyword evidence="1" id="KW-0805">Transcription regulation</keyword>
<keyword evidence="4" id="KW-0539">Nucleus</keyword>
<dbReference type="SMART" id="SM00717">
    <property type="entry name" value="SANT"/>
    <property type="match status" value="3"/>
</dbReference>
<dbReference type="PANTHER" id="PTHR46621:SF1">
    <property type="entry name" value="SNRNA-ACTIVATING PROTEIN COMPLEX SUBUNIT 4"/>
    <property type="match status" value="1"/>
</dbReference>
<comment type="caution">
    <text evidence="7">The sequence shown here is derived from an EMBL/GenBank/DDBJ whole genome shotgun (WGS) entry which is preliminary data.</text>
</comment>
<dbReference type="InterPro" id="IPR001005">
    <property type="entry name" value="SANT/Myb"/>
</dbReference>
<evidence type="ECO:0000256" key="1">
    <source>
        <dbReference type="ARBA" id="ARBA00023015"/>
    </source>
</evidence>
<feature type="domain" description="HTH myb-type" evidence="6">
    <location>
        <begin position="27"/>
        <end position="73"/>
    </location>
</feature>
<gene>
    <name evidence="7" type="primary">SNAPC4_2</name>
    <name evidence="7" type="ORF">K7432_005505</name>
</gene>
<sequence>MNWWSLTRSSLKVRPFSTTSALRTLIWTPEDDEKLIRYVKLYGRKWGQFSEHFSNRQPQTLRYHYMVTLKPVLEGKKPKTNKAPNAEIRVEKSQPVEETETTEVIPFTPEEDELLLKMMKEHGDSWDVIQQNGFSTYTSGQIRSRYSQILNSSNEDWSLRLDNALLKAIKTVGFGDWKAIAKKIKGKTSIECRNRWDILKNEATLWKSRNETVA</sequence>
<dbReference type="Pfam" id="PF00249">
    <property type="entry name" value="Myb_DNA-binding"/>
    <property type="match status" value="2"/>
</dbReference>
<keyword evidence="8" id="KW-1185">Reference proteome</keyword>
<protein>
    <submittedName>
        <fullName evidence="7">Myblike DNAbinding domain-containing protein</fullName>
    </submittedName>
</protein>
<evidence type="ECO:0000259" key="5">
    <source>
        <dbReference type="PROSITE" id="PS50090"/>
    </source>
</evidence>